<organism evidence="1 2">
    <name type="scientific">Kribbella steppae</name>
    <dbReference type="NCBI Taxonomy" id="2512223"/>
    <lineage>
        <taxon>Bacteria</taxon>
        <taxon>Bacillati</taxon>
        <taxon>Actinomycetota</taxon>
        <taxon>Actinomycetes</taxon>
        <taxon>Propionibacteriales</taxon>
        <taxon>Kribbellaceae</taxon>
        <taxon>Kribbella</taxon>
    </lineage>
</organism>
<dbReference type="AlphaFoldDB" id="A0A4R2GX26"/>
<dbReference type="Proteomes" id="UP000294508">
    <property type="component" value="Unassembled WGS sequence"/>
</dbReference>
<keyword evidence="2" id="KW-1185">Reference proteome</keyword>
<evidence type="ECO:0000313" key="1">
    <source>
        <dbReference type="EMBL" id="TCO15741.1"/>
    </source>
</evidence>
<name>A0A4R2GX26_9ACTN</name>
<sequence>MAVEIDSTYKVGPNAAGGCPDHAHLFCFLLNTTVMTDEGRLTEGCYLTWKLYRSGVKQVFETGKVVGCDGIYVGGNLSVPRGRYVIQMSVATDSGLKGSGSYKFTVEDYP</sequence>
<accession>A0A4R2GX26</accession>
<reference evidence="1 2" key="1">
    <citation type="journal article" date="2015" name="Stand. Genomic Sci.">
        <title>Genomic Encyclopedia of Bacterial and Archaeal Type Strains, Phase III: the genomes of soil and plant-associated and newly described type strains.</title>
        <authorList>
            <person name="Whitman W.B."/>
            <person name="Woyke T."/>
            <person name="Klenk H.P."/>
            <person name="Zhou Y."/>
            <person name="Lilburn T.G."/>
            <person name="Beck B.J."/>
            <person name="De Vos P."/>
            <person name="Vandamme P."/>
            <person name="Eisen J.A."/>
            <person name="Garrity G."/>
            <person name="Hugenholtz P."/>
            <person name="Kyrpides N.C."/>
        </authorList>
    </citation>
    <scope>NUCLEOTIDE SEQUENCE [LARGE SCALE GENOMIC DNA]</scope>
    <source>
        <strain evidence="1 2">VKM Ac-2572</strain>
    </source>
</reference>
<proteinExistence type="predicted"/>
<protein>
    <submittedName>
        <fullName evidence="1">Uncharacterized protein</fullName>
    </submittedName>
</protein>
<comment type="caution">
    <text evidence="1">The sequence shown here is derived from an EMBL/GenBank/DDBJ whole genome shotgun (WGS) entry which is preliminary data.</text>
</comment>
<evidence type="ECO:0000313" key="2">
    <source>
        <dbReference type="Proteomes" id="UP000294508"/>
    </source>
</evidence>
<dbReference type="EMBL" id="SLWN01000021">
    <property type="protein sequence ID" value="TCO15741.1"/>
    <property type="molecule type" value="Genomic_DNA"/>
</dbReference>
<gene>
    <name evidence="1" type="ORF">EV652_121114</name>
</gene>